<dbReference type="GO" id="GO:0030677">
    <property type="term" value="C:ribonuclease P complex"/>
    <property type="evidence" value="ECO:0007669"/>
    <property type="project" value="UniProtKB-UniRule"/>
</dbReference>
<evidence type="ECO:0000313" key="9">
    <source>
        <dbReference type="EMBL" id="SFP09022.1"/>
    </source>
</evidence>
<dbReference type="GO" id="GO:0001682">
    <property type="term" value="P:tRNA 5'-leader removal"/>
    <property type="evidence" value="ECO:0007669"/>
    <property type="project" value="UniProtKB-UniRule"/>
</dbReference>
<proteinExistence type="inferred from homology"/>
<comment type="cofactor">
    <cofactor evidence="8">
        <name>Zn(2+)</name>
        <dbReference type="ChEBI" id="CHEBI:29105"/>
    </cofactor>
    <text evidence="8">Binds 1 zinc ion per subunit.</text>
</comment>
<keyword evidence="6 8" id="KW-0378">Hydrolase</keyword>
<keyword evidence="10" id="KW-1185">Reference proteome</keyword>
<comment type="function">
    <text evidence="8">Part of ribonuclease P, a protein complex that generates mature tRNA molecules by cleaving their 5'-ends.</text>
</comment>
<gene>
    <name evidence="8" type="primary">rnp4</name>
    <name evidence="9" type="ORF">SAMN05216277_101273</name>
</gene>
<accession>A0A1I5MHF0</accession>
<keyword evidence="3 8" id="KW-0540">Nuclease</keyword>
<comment type="subcellular location">
    <subcellularLocation>
        <location evidence="8">Cytoplasm</location>
    </subcellularLocation>
</comment>
<evidence type="ECO:0000256" key="8">
    <source>
        <dbReference type="HAMAP-Rule" id="MF_00757"/>
    </source>
</evidence>
<dbReference type="HAMAP" id="MF_00757">
    <property type="entry name" value="RNase_P_4"/>
    <property type="match status" value="1"/>
</dbReference>
<dbReference type="Pfam" id="PF04032">
    <property type="entry name" value="Rpr2"/>
    <property type="match status" value="1"/>
</dbReference>
<dbReference type="Proteomes" id="UP000183769">
    <property type="component" value="Unassembled WGS sequence"/>
</dbReference>
<dbReference type="GO" id="GO:0008270">
    <property type="term" value="F:zinc ion binding"/>
    <property type="evidence" value="ECO:0007669"/>
    <property type="project" value="UniProtKB-UniRule"/>
</dbReference>
<sequence>MGADIAAERIERLAELAAAATDEGEFDRSREYVRLARRLAERHRLSLPRSFARSTCDACDVYQRPGVNVRVRVQRGRVIRRCDCGATARYPYRD</sequence>
<comment type="subunit">
    <text evidence="8">Consists of a catalytic RNA component and at least 4-5 protein subunits.</text>
</comment>
<dbReference type="EC" id="3.1.26.5" evidence="8"/>
<evidence type="ECO:0000256" key="1">
    <source>
        <dbReference type="ARBA" id="ARBA00022490"/>
    </source>
</evidence>
<dbReference type="GO" id="GO:0005737">
    <property type="term" value="C:cytoplasm"/>
    <property type="evidence" value="ECO:0007669"/>
    <property type="project" value="UniProtKB-SubCell"/>
</dbReference>
<reference evidence="10" key="1">
    <citation type="submission" date="2016-10" db="EMBL/GenBank/DDBJ databases">
        <authorList>
            <person name="Varghese N."/>
            <person name="Submissions S."/>
        </authorList>
    </citation>
    <scope>NUCLEOTIDE SEQUENCE [LARGE SCALE GENOMIC DNA]</scope>
    <source>
        <strain evidence="10">CGMCC 1.10329</strain>
    </source>
</reference>
<feature type="binding site" evidence="8">
    <location>
        <position position="84"/>
    </location>
    <ligand>
        <name>Zn(2+)</name>
        <dbReference type="ChEBI" id="CHEBI:29105"/>
    </ligand>
</feature>
<keyword evidence="7 8" id="KW-0862">Zinc</keyword>
<evidence type="ECO:0000256" key="5">
    <source>
        <dbReference type="ARBA" id="ARBA00022759"/>
    </source>
</evidence>
<evidence type="ECO:0000256" key="4">
    <source>
        <dbReference type="ARBA" id="ARBA00022723"/>
    </source>
</evidence>
<dbReference type="RefSeq" id="WP_074874836.1">
    <property type="nucleotide sequence ID" value="NZ_FOXI01000001.1"/>
</dbReference>
<keyword evidence="5 8" id="KW-0255">Endonuclease</keyword>
<dbReference type="InterPro" id="IPR007175">
    <property type="entry name" value="Rpr2/Snm1/Rpp21"/>
</dbReference>
<evidence type="ECO:0000256" key="6">
    <source>
        <dbReference type="ARBA" id="ARBA00022801"/>
    </source>
</evidence>
<protein>
    <recommendedName>
        <fullName evidence="8">Ribonuclease P protein component 4</fullName>
        <shortName evidence="8">RNase P component 4</shortName>
        <ecNumber evidence="8">3.1.26.5</ecNumber>
    </recommendedName>
    <alternativeName>
        <fullName evidence="8">Rpp21</fullName>
    </alternativeName>
</protein>
<dbReference type="Gene3D" id="1.20.5.420">
    <property type="entry name" value="Immunoglobulin FC, subunit C"/>
    <property type="match status" value="1"/>
</dbReference>
<organism evidence="9 10">
    <name type="scientific">Halolamina pelagica</name>
    <dbReference type="NCBI Taxonomy" id="699431"/>
    <lineage>
        <taxon>Archaea</taxon>
        <taxon>Methanobacteriati</taxon>
        <taxon>Methanobacteriota</taxon>
        <taxon>Stenosarchaea group</taxon>
        <taxon>Halobacteria</taxon>
        <taxon>Halobacteriales</taxon>
        <taxon>Haloferacaceae</taxon>
    </lineage>
</organism>
<evidence type="ECO:0000256" key="3">
    <source>
        <dbReference type="ARBA" id="ARBA00022722"/>
    </source>
</evidence>
<feature type="binding site" evidence="8">
    <location>
        <position position="59"/>
    </location>
    <ligand>
        <name>Zn(2+)</name>
        <dbReference type="ChEBI" id="CHEBI:29105"/>
    </ligand>
</feature>
<evidence type="ECO:0000256" key="7">
    <source>
        <dbReference type="ARBA" id="ARBA00022833"/>
    </source>
</evidence>
<keyword evidence="2 8" id="KW-0819">tRNA processing</keyword>
<feature type="binding site" evidence="8">
    <location>
        <position position="56"/>
    </location>
    <ligand>
        <name>Zn(2+)</name>
        <dbReference type="ChEBI" id="CHEBI:29105"/>
    </ligand>
</feature>
<evidence type="ECO:0000256" key="2">
    <source>
        <dbReference type="ARBA" id="ARBA00022694"/>
    </source>
</evidence>
<keyword evidence="1 8" id="KW-0963">Cytoplasm</keyword>
<comment type="similarity">
    <text evidence="8">Belongs to the eukaryotic/archaeal RNase P protein component 4 family.</text>
</comment>
<dbReference type="InterPro" id="IPR016432">
    <property type="entry name" value="RNP4"/>
</dbReference>
<comment type="catalytic activity">
    <reaction evidence="8">
        <text>Endonucleolytic cleavage of RNA, removing 5'-extranucleotides from tRNA precursor.</text>
        <dbReference type="EC" id="3.1.26.5"/>
    </reaction>
</comment>
<evidence type="ECO:0000313" key="10">
    <source>
        <dbReference type="Proteomes" id="UP000183769"/>
    </source>
</evidence>
<keyword evidence="4 8" id="KW-0479">Metal-binding</keyword>
<dbReference type="EMBL" id="FOXI01000001">
    <property type="protein sequence ID" value="SFP09022.1"/>
    <property type="molecule type" value="Genomic_DNA"/>
</dbReference>
<dbReference type="Gene3D" id="6.20.50.20">
    <property type="match status" value="1"/>
</dbReference>
<dbReference type="PIRSF" id="PIRSF004878">
    <property type="entry name" value="RNase_P_4"/>
    <property type="match status" value="1"/>
</dbReference>
<name>A0A1I5MHF0_9EURY</name>
<feature type="binding site" evidence="8">
    <location>
        <position position="82"/>
    </location>
    <ligand>
        <name>Zn(2+)</name>
        <dbReference type="ChEBI" id="CHEBI:29105"/>
    </ligand>
</feature>
<dbReference type="GO" id="GO:0004526">
    <property type="term" value="F:ribonuclease P activity"/>
    <property type="evidence" value="ECO:0007669"/>
    <property type="project" value="UniProtKB-UniRule"/>
</dbReference>
<dbReference type="AlphaFoldDB" id="A0A1I5MHF0"/>